<proteinExistence type="predicted"/>
<reference evidence="1" key="3">
    <citation type="submission" date="2025-09" db="UniProtKB">
        <authorList>
            <consortium name="Ensembl"/>
        </authorList>
    </citation>
    <scope>IDENTIFICATION</scope>
</reference>
<keyword evidence="2" id="KW-1185">Reference proteome</keyword>
<evidence type="ECO:0000313" key="2">
    <source>
        <dbReference type="Proteomes" id="UP000694390"/>
    </source>
</evidence>
<reference evidence="1" key="1">
    <citation type="submission" date="2019-06" db="EMBL/GenBank/DDBJ databases">
        <title>G10K-VGP Goodes thornscrub tortoise genome, primary haplotype.</title>
        <authorList>
            <person name="Murphy B."/>
            <person name="Edwards T."/>
            <person name="Rhie A."/>
            <person name="Koren S."/>
            <person name="Phillippy A."/>
            <person name="Fedrigo O."/>
            <person name="Haase B."/>
            <person name="Mountcastle J."/>
            <person name="Lewin H."/>
            <person name="Damas J."/>
            <person name="Howe K."/>
            <person name="Formenti G."/>
            <person name="Myers G."/>
            <person name="Durbin R."/>
            <person name="Jarvis E.D."/>
        </authorList>
    </citation>
    <scope>NUCLEOTIDE SEQUENCE [LARGE SCALE GENOMIC DNA]</scope>
</reference>
<dbReference type="Proteomes" id="UP000694390">
    <property type="component" value="Chromosome 7"/>
</dbReference>
<name>A0A8C4YBA7_9SAUR</name>
<reference evidence="1" key="2">
    <citation type="submission" date="2025-08" db="UniProtKB">
        <authorList>
            <consortium name="Ensembl"/>
        </authorList>
    </citation>
    <scope>IDENTIFICATION</scope>
</reference>
<dbReference type="Ensembl" id="ENSGEVT00005024016.1">
    <property type="protein sequence ID" value="ENSGEVP00005022840.1"/>
    <property type="gene ID" value="ENSGEVG00005016234.1"/>
</dbReference>
<evidence type="ECO:0000313" key="1">
    <source>
        <dbReference type="Ensembl" id="ENSGEVP00005022840.1"/>
    </source>
</evidence>
<sequence length="58" mass="6699">FYFMHICIQFMKDTLTPVRAGEILSCLFPPQLHGAYLMNMDPKRVITLSCMSLMISMI</sequence>
<organism evidence="1 2">
    <name type="scientific">Gopherus evgoodei</name>
    <name type="common">Goodes thornscrub tortoise</name>
    <dbReference type="NCBI Taxonomy" id="1825980"/>
    <lineage>
        <taxon>Eukaryota</taxon>
        <taxon>Metazoa</taxon>
        <taxon>Chordata</taxon>
        <taxon>Craniata</taxon>
        <taxon>Vertebrata</taxon>
        <taxon>Euteleostomi</taxon>
        <taxon>Archelosauria</taxon>
        <taxon>Testudinata</taxon>
        <taxon>Testudines</taxon>
        <taxon>Cryptodira</taxon>
        <taxon>Durocryptodira</taxon>
        <taxon>Testudinoidea</taxon>
        <taxon>Testudinidae</taxon>
        <taxon>Gopherus</taxon>
    </lineage>
</organism>
<dbReference type="AlphaFoldDB" id="A0A8C4YBA7"/>
<accession>A0A8C4YBA7</accession>
<protein>
    <submittedName>
        <fullName evidence="1">Uncharacterized protein</fullName>
    </submittedName>
</protein>